<sequence>QLVTQNALKALALGWGGTLTEEQRERFNGIAASTELADRWGLFKPMIGKDLFIKLNFNFYQETGWIFFVNCPDDPIRAMCEVTAEWACPEELVQVNLPIGHYETPADGTVAFVYMGKSVTQTTNYYKGPWRLSGTNLFEGGEWSEDPWWPYPGYNVEFGARVFLEVFVCHGDLGWTSSRFKTYVDIEECGGRSGGDAMAAYIGRPPRTNWAKKVLEKRR</sequence>
<protein>
    <submittedName>
        <fullName evidence="1">Uncharacterized protein</fullName>
    </submittedName>
</protein>
<organism evidence="1">
    <name type="scientific">marine sediment metagenome</name>
    <dbReference type="NCBI Taxonomy" id="412755"/>
    <lineage>
        <taxon>unclassified sequences</taxon>
        <taxon>metagenomes</taxon>
        <taxon>ecological metagenomes</taxon>
    </lineage>
</organism>
<accession>X1HE95</accession>
<proteinExistence type="predicted"/>
<dbReference type="EMBL" id="BARU01005960">
    <property type="protein sequence ID" value="GAH43613.1"/>
    <property type="molecule type" value="Genomic_DNA"/>
</dbReference>
<reference evidence="1" key="1">
    <citation type="journal article" date="2014" name="Front. Microbiol.">
        <title>High frequency of phylogenetically diverse reductive dehalogenase-homologous genes in deep subseafloor sedimentary metagenomes.</title>
        <authorList>
            <person name="Kawai M."/>
            <person name="Futagami T."/>
            <person name="Toyoda A."/>
            <person name="Takaki Y."/>
            <person name="Nishi S."/>
            <person name="Hori S."/>
            <person name="Arai W."/>
            <person name="Tsubouchi T."/>
            <person name="Morono Y."/>
            <person name="Uchiyama I."/>
            <person name="Ito T."/>
            <person name="Fujiyama A."/>
            <person name="Inagaki F."/>
            <person name="Takami H."/>
        </authorList>
    </citation>
    <scope>NUCLEOTIDE SEQUENCE</scope>
    <source>
        <strain evidence="1">Expedition CK06-06</strain>
    </source>
</reference>
<dbReference type="AlphaFoldDB" id="X1HE95"/>
<name>X1HE95_9ZZZZ</name>
<feature type="non-terminal residue" evidence="1">
    <location>
        <position position="1"/>
    </location>
</feature>
<gene>
    <name evidence="1" type="ORF">S03H2_11697</name>
</gene>
<comment type="caution">
    <text evidence="1">The sequence shown here is derived from an EMBL/GenBank/DDBJ whole genome shotgun (WGS) entry which is preliminary data.</text>
</comment>
<evidence type="ECO:0000313" key="1">
    <source>
        <dbReference type="EMBL" id="GAH43613.1"/>
    </source>
</evidence>